<accession>A0ACB0YYY8</accession>
<protein>
    <submittedName>
        <fullName evidence="1">Uncharacterized protein</fullName>
    </submittedName>
</protein>
<proteinExistence type="predicted"/>
<dbReference type="Proteomes" id="UP001497535">
    <property type="component" value="Unassembled WGS sequence"/>
</dbReference>
<keyword evidence="2" id="KW-1185">Reference proteome</keyword>
<reference evidence="1" key="1">
    <citation type="submission" date="2023-11" db="EMBL/GenBank/DDBJ databases">
        <authorList>
            <person name="Poullet M."/>
        </authorList>
    </citation>
    <scope>NUCLEOTIDE SEQUENCE</scope>
    <source>
        <strain evidence="1">E1834</strain>
    </source>
</reference>
<evidence type="ECO:0000313" key="1">
    <source>
        <dbReference type="EMBL" id="CAK5069004.1"/>
    </source>
</evidence>
<dbReference type="EMBL" id="CAVMJV010000021">
    <property type="protein sequence ID" value="CAK5069004.1"/>
    <property type="molecule type" value="Genomic_DNA"/>
</dbReference>
<name>A0ACB0YYY8_MELEN</name>
<evidence type="ECO:0000313" key="2">
    <source>
        <dbReference type="Proteomes" id="UP001497535"/>
    </source>
</evidence>
<sequence>MTTPTKAIYSPCYWRQQSQFEDNENIMAQSPRKRLRLPSVFNMATNVTFQQHKVTREDRSNVLGRYSGYRGCTLWFTGLSGAGKTTIAFALEKTLIKLGIPSYSLDGDNVRHGLCRNLGFSKTDRAENIRRVGEVAKLFGDSGMVVLASFISPFKVDRDFARRIHEQDNIPFFEIYINTSLEICEARDPKKLYKKARAGEIKEFTGVDSAYEPPLEPDLILNSGEETEIESIQKVFNFLYEKKILPEEVVFWKLKINFFFKFFEAMYQLCGQPIRQLFEFNKEIKNKLIEEIDNNLNFKIEISEIDLQWIQVLAEGWASPLAGFMRERQYLQCLHFGQIFDLKKKCRINGERKEGDLNYQEEEEDHFPMLGPINQTIPIVLPIFDNQANLIKSKLYLKPKIQLIFKNKLIGVLKDVEVFPHRKKERIHRQFGHFVEEKEIENGHPGIKLIMESGDWLVGGDLKVFERIIYNDGLDEYRKTPSELKQIFEEKQCDCVFAFQLRNPIHNGHALLMSKTREELLLKGYKNPMLLLHPLGGWTKDDDVPLNIRIKQHLAVLENGIINKEWTILSIFPSPMCYAGPTEVQWHARARLTCGVDAYIVGRDPAGIADNLTGDSLYEPSHGAKVLSMAPALPGLEIIPFQVAAYDKKAGCMAFFDEKRSEDFQFISGTMIRKLAKEGKNPPKGFMPENAWKVSLNFLNELIFNLR</sequence>
<comment type="caution">
    <text evidence="1">The sequence shown here is derived from an EMBL/GenBank/DDBJ whole genome shotgun (WGS) entry which is preliminary data.</text>
</comment>
<gene>
    <name evidence="1" type="ORF">MENTE1834_LOCUS18231</name>
</gene>
<organism evidence="1 2">
    <name type="scientific">Meloidogyne enterolobii</name>
    <name type="common">Root-knot nematode worm</name>
    <name type="synonym">Meloidogyne mayaguensis</name>
    <dbReference type="NCBI Taxonomy" id="390850"/>
    <lineage>
        <taxon>Eukaryota</taxon>
        <taxon>Metazoa</taxon>
        <taxon>Ecdysozoa</taxon>
        <taxon>Nematoda</taxon>
        <taxon>Chromadorea</taxon>
        <taxon>Rhabditida</taxon>
        <taxon>Tylenchina</taxon>
        <taxon>Tylenchomorpha</taxon>
        <taxon>Tylenchoidea</taxon>
        <taxon>Meloidogynidae</taxon>
        <taxon>Meloidogyninae</taxon>
        <taxon>Meloidogyne</taxon>
    </lineage>
</organism>